<evidence type="ECO:0000313" key="1">
    <source>
        <dbReference type="EMBL" id="MFC6634662.1"/>
    </source>
</evidence>
<accession>A0ABW1YPH6</accession>
<evidence type="ECO:0000313" key="2">
    <source>
        <dbReference type="Proteomes" id="UP001596425"/>
    </source>
</evidence>
<dbReference type="RefSeq" id="WP_193191727.1">
    <property type="nucleotide sequence ID" value="NZ_JACZFR010000021.1"/>
</dbReference>
<sequence>MNNRLSLYALSICLSTAAQGKETLELEIVTPSGHSYQAQQELGGDFESYDSGAIAGEVPPREYQAIRCDGPWGAMKYRLILASGPGYQLRSRGDGLVLQIVEHSVISEDKTIAAMSVHCIDTQPRQVVKSLHEIELERGRVATQKLQLANGYRLEYRYTP</sequence>
<organism evidence="1 2">
    <name type="scientific">Microbulbifer taiwanensis</name>
    <dbReference type="NCBI Taxonomy" id="986746"/>
    <lineage>
        <taxon>Bacteria</taxon>
        <taxon>Pseudomonadati</taxon>
        <taxon>Pseudomonadota</taxon>
        <taxon>Gammaproteobacteria</taxon>
        <taxon>Cellvibrionales</taxon>
        <taxon>Microbulbiferaceae</taxon>
        <taxon>Microbulbifer</taxon>
    </lineage>
</organism>
<name>A0ABW1YPH6_9GAMM</name>
<dbReference type="Proteomes" id="UP001596425">
    <property type="component" value="Unassembled WGS sequence"/>
</dbReference>
<proteinExistence type="predicted"/>
<comment type="caution">
    <text evidence="1">The sequence shown here is derived from an EMBL/GenBank/DDBJ whole genome shotgun (WGS) entry which is preliminary data.</text>
</comment>
<protein>
    <submittedName>
        <fullName evidence="1">Uncharacterized protein</fullName>
    </submittedName>
</protein>
<dbReference type="EMBL" id="JBHSVR010000001">
    <property type="protein sequence ID" value="MFC6634662.1"/>
    <property type="molecule type" value="Genomic_DNA"/>
</dbReference>
<reference evidence="2" key="1">
    <citation type="journal article" date="2019" name="Int. J. Syst. Evol. Microbiol.">
        <title>The Global Catalogue of Microorganisms (GCM) 10K type strain sequencing project: providing services to taxonomists for standard genome sequencing and annotation.</title>
        <authorList>
            <consortium name="The Broad Institute Genomics Platform"/>
            <consortium name="The Broad Institute Genome Sequencing Center for Infectious Disease"/>
            <person name="Wu L."/>
            <person name="Ma J."/>
        </authorList>
    </citation>
    <scope>NUCLEOTIDE SEQUENCE [LARGE SCALE GENOMIC DNA]</scope>
    <source>
        <strain evidence="2">CGMCC 1.13718</strain>
    </source>
</reference>
<gene>
    <name evidence="1" type="ORF">ACFQBM_15345</name>
</gene>
<keyword evidence="2" id="KW-1185">Reference proteome</keyword>